<accession>A0A2A9PM07</accession>
<evidence type="ECO:0000256" key="6">
    <source>
        <dbReference type="SAM" id="MobiDB-lite"/>
    </source>
</evidence>
<evidence type="ECO:0000313" key="8">
    <source>
        <dbReference type="EMBL" id="PFH61846.1"/>
    </source>
</evidence>
<keyword evidence="9" id="KW-1185">Reference proteome</keyword>
<proteinExistence type="inferred from homology"/>
<dbReference type="Proteomes" id="UP000037136">
    <property type="component" value="Unassembled WGS sequence"/>
</dbReference>
<dbReference type="STRING" id="268505.A0A2A9PM07"/>
<keyword evidence="5" id="KW-0539">Nucleus</keyword>
<keyword evidence="3" id="KW-0235">DNA replication</keyword>
<reference evidence="8 9" key="1">
    <citation type="journal article" date="2015" name="BMC Genomics">
        <title>Gene expression during zombie ant biting behavior reflects the complexity underlying fungal parasitic behavioral manipulation.</title>
        <authorList>
            <person name="de Bekker C."/>
            <person name="Ohm R.A."/>
            <person name="Loreto R.G."/>
            <person name="Sebastian A."/>
            <person name="Albert I."/>
            <person name="Merrow M."/>
            <person name="Brachmann A."/>
            <person name="Hughes D.P."/>
        </authorList>
    </citation>
    <scope>NUCLEOTIDE SEQUENCE [LARGE SCALE GENOMIC DNA]</scope>
    <source>
        <strain evidence="8 9">SC16a</strain>
    </source>
</reference>
<keyword evidence="4" id="KW-0238">DNA-binding</keyword>
<organism evidence="8 9">
    <name type="scientific">Ophiocordyceps unilateralis</name>
    <name type="common">Zombie-ant fungus</name>
    <name type="synonym">Torrubia unilateralis</name>
    <dbReference type="NCBI Taxonomy" id="268505"/>
    <lineage>
        <taxon>Eukaryota</taxon>
        <taxon>Fungi</taxon>
        <taxon>Dikarya</taxon>
        <taxon>Ascomycota</taxon>
        <taxon>Pezizomycotina</taxon>
        <taxon>Sordariomycetes</taxon>
        <taxon>Hypocreomycetidae</taxon>
        <taxon>Hypocreales</taxon>
        <taxon>Ophiocordycipitaceae</taxon>
        <taxon>Ophiocordyceps</taxon>
    </lineage>
</organism>
<dbReference type="OrthoDB" id="5367324at2759"/>
<evidence type="ECO:0000256" key="4">
    <source>
        <dbReference type="ARBA" id="ARBA00023125"/>
    </source>
</evidence>
<sequence>MDRQIEHALLSLMPAHGPNLAPSLVELASSLLAQSRNRASALKADEEVARPYACANIACERLKTVLDLPPIEPRPPIPPRLYKRLYTHLDNILPKSSRGPASTRLTPRSPASRRLQRPEPVSASPRPRGTPIKERVLTGTRTPTSKASAGDGASQTPTNSKRRKRAGDDDDGVVASGLLYHWVVPVVRFLCAESGVEKFVPTLLAGVAFAQQQQDPETQVDWARQHAVSLVAALFFNVVVRLRALYSPSEPVDGEGCKKGIVTQLGLARTEVQTRRLPEADFWHGWKTLQAEEFDAALARVKDENWLDGDWFRGIADVVGSKTAADLPAGLEGQDAGLARRADTMFQDKYDFLSPRRRADYKVWRSKMLAKMDAAMGVVGKAPKETKTR</sequence>
<dbReference type="InterPro" id="IPR008721">
    <property type="entry name" value="ORC6_cyclin_first"/>
</dbReference>
<dbReference type="GO" id="GO:0003677">
    <property type="term" value="F:DNA binding"/>
    <property type="evidence" value="ECO:0007669"/>
    <property type="project" value="UniProtKB-KW"/>
</dbReference>
<feature type="domain" description="ORC6 first cyclin-like" evidence="7">
    <location>
        <begin position="10"/>
        <end position="96"/>
    </location>
</feature>
<dbReference type="EMBL" id="LAZP02000052">
    <property type="protein sequence ID" value="PFH61846.1"/>
    <property type="molecule type" value="Genomic_DNA"/>
</dbReference>
<evidence type="ECO:0000313" key="9">
    <source>
        <dbReference type="Proteomes" id="UP000037136"/>
    </source>
</evidence>
<dbReference type="GO" id="GO:0006260">
    <property type="term" value="P:DNA replication"/>
    <property type="evidence" value="ECO:0007669"/>
    <property type="project" value="UniProtKB-KW"/>
</dbReference>
<comment type="subcellular location">
    <subcellularLocation>
        <location evidence="1">Nucleus</location>
    </subcellularLocation>
</comment>
<evidence type="ECO:0000256" key="5">
    <source>
        <dbReference type="ARBA" id="ARBA00023242"/>
    </source>
</evidence>
<evidence type="ECO:0000256" key="3">
    <source>
        <dbReference type="ARBA" id="ARBA00022705"/>
    </source>
</evidence>
<feature type="region of interest" description="Disordered" evidence="6">
    <location>
        <begin position="92"/>
        <end position="169"/>
    </location>
</feature>
<name>A0A2A9PM07_OPHUN</name>
<evidence type="ECO:0000259" key="7">
    <source>
        <dbReference type="Pfam" id="PF05460"/>
    </source>
</evidence>
<comment type="similarity">
    <text evidence="2">Belongs to the ORC6 family.</text>
</comment>
<protein>
    <recommendedName>
        <fullName evidence="7">ORC6 first cyclin-like domain-containing protein</fullName>
    </recommendedName>
</protein>
<evidence type="ECO:0000256" key="1">
    <source>
        <dbReference type="ARBA" id="ARBA00004123"/>
    </source>
</evidence>
<feature type="compositionally biased region" description="Polar residues" evidence="6">
    <location>
        <begin position="139"/>
        <end position="159"/>
    </location>
</feature>
<dbReference type="AlphaFoldDB" id="A0A2A9PM07"/>
<gene>
    <name evidence="8" type="ORF">XA68_16077</name>
</gene>
<dbReference type="Pfam" id="PF05460">
    <property type="entry name" value="ORC6"/>
    <property type="match status" value="1"/>
</dbReference>
<evidence type="ECO:0000256" key="2">
    <source>
        <dbReference type="ARBA" id="ARBA00010840"/>
    </source>
</evidence>
<reference evidence="8 9" key="2">
    <citation type="journal article" date="2017" name="Sci. Rep.">
        <title>Ant-infecting Ophiocordyceps genomes reveal a high diversity of potential behavioral manipulation genes and a possible major role for enterotoxins.</title>
        <authorList>
            <person name="de Bekker C."/>
            <person name="Ohm R.A."/>
            <person name="Evans H.C."/>
            <person name="Brachmann A."/>
            <person name="Hughes D.P."/>
        </authorList>
    </citation>
    <scope>NUCLEOTIDE SEQUENCE [LARGE SCALE GENOMIC DNA]</scope>
    <source>
        <strain evidence="8 9">SC16a</strain>
    </source>
</reference>
<dbReference type="GO" id="GO:0005664">
    <property type="term" value="C:nuclear origin of replication recognition complex"/>
    <property type="evidence" value="ECO:0007669"/>
    <property type="project" value="InterPro"/>
</dbReference>
<comment type="caution">
    <text evidence="8">The sequence shown here is derived from an EMBL/GenBank/DDBJ whole genome shotgun (WGS) entry which is preliminary data.</text>
</comment>